<dbReference type="Gene3D" id="2.30.30.940">
    <property type="match status" value="1"/>
</dbReference>
<proteinExistence type="predicted"/>
<protein>
    <submittedName>
        <fullName evidence="2">Relaxase domain-containing protein</fullName>
    </submittedName>
</protein>
<organism evidence="2 3">
    <name type="scientific">Afipia carboxydohydrogena</name>
    <name type="common">Pseudomonas carboxydohydrogena</name>
    <dbReference type="NCBI Taxonomy" id="290"/>
    <lineage>
        <taxon>Bacteria</taxon>
        <taxon>Pseudomonadati</taxon>
        <taxon>Pseudomonadota</taxon>
        <taxon>Alphaproteobacteria</taxon>
        <taxon>Hyphomicrobiales</taxon>
        <taxon>Nitrobacteraceae</taxon>
        <taxon>Afipia</taxon>
    </lineage>
</organism>
<keyword evidence="3" id="KW-1185">Reference proteome</keyword>
<dbReference type="Pfam" id="PF13604">
    <property type="entry name" value="AAA_30"/>
    <property type="match status" value="1"/>
</dbReference>
<dbReference type="RefSeq" id="WP_275247574.1">
    <property type="nucleotide sequence ID" value="NZ_BAABDX010000001.1"/>
</dbReference>
<accession>A0ABY8BPS6</accession>
<reference evidence="2 3" key="1">
    <citation type="submission" date="2022-11" db="EMBL/GenBank/DDBJ databases">
        <authorList>
            <person name="Siebert D."/>
            <person name="Busche T."/>
            <person name="Saydam E."/>
            <person name="Kalinowski J."/>
            <person name="Ruckert C."/>
            <person name="Blombach B."/>
        </authorList>
    </citation>
    <scope>NUCLEOTIDE SEQUENCE [LARGE SCALE GENOMIC DNA]</scope>
    <source>
        <strain evidence="2 3">DSM 1083</strain>
    </source>
</reference>
<dbReference type="InterPro" id="IPR014862">
    <property type="entry name" value="TrwC"/>
</dbReference>
<dbReference type="InterPro" id="IPR027417">
    <property type="entry name" value="P-loop_NTPase"/>
</dbReference>
<dbReference type="EMBL" id="CP113162">
    <property type="protein sequence ID" value="WEF51995.1"/>
    <property type="molecule type" value="Genomic_DNA"/>
</dbReference>
<dbReference type="SUPFAM" id="SSF55464">
    <property type="entry name" value="Origin of replication-binding domain, RBD-like"/>
    <property type="match status" value="1"/>
</dbReference>
<dbReference type="Gene3D" id="3.40.50.300">
    <property type="entry name" value="P-loop containing nucleotide triphosphate hydrolases"/>
    <property type="match status" value="2"/>
</dbReference>
<dbReference type="Pfam" id="PF08751">
    <property type="entry name" value="TrwC"/>
    <property type="match status" value="1"/>
</dbReference>
<sequence length="898" mass="96496">MVATFAIIHRPAYYTSQPSAYYTTDKETAGVWLRGNERLGIVQGSAVRPRDFDLLCEGCDTAGNKLVKTPPFKRRVLGVDITLSSPKAVSVLYAAGDDTLRAEIASAERAAVEATLRIIEREIPLARRGHNGVQREHAKFTAAVFTHSEARPETHANGGVLASVQRHHHVCIPSIVERPDGTLGAVDSAGGIRSGKKLLGSVYRLQLATELEQRGFAIVRSDDGWRWSIAGVPDKVAKFFSARRSAIEAELAKAGLTSGEAPAVAAAITRKSRRTKDTVNTADRIAGWQEAIKDLGFDPGAIVEAAREAGREAVARDSAIVNALIHSRMAALPSALTESEATFERRHLLEVACNALVGTGVSVDQAVKEADALLESRAIVELGTTRDGVVLSTPEMVATERRLVETAVNLAQACLAAPAPDLVRRLCRENSLSQEQTKVALAATSGARLVNVLAPAGTGKSKLLGVIARSFEAAGYSPALGTSPTDASSVVVLPGASVVGASVAWRAALDLGHAINVPSSAIDALLKRLDARVAAGKSAFEGRTVLLIDESGLQSSPQLARILDHVSRGNSRSLLVLVGDERQVRPIGPGHAIRLVREAIGAATLSQIYRQRETWTREAPQAFARGDAAAALKAFNEHGLIEFHNGLKPTVDALADAWQQARLSRPSEQITVLTKTNAEARAVAAVLRDRLKREGFIKTREVLLPAVDASGNPHTLPVAAGDTLVALRRVDRLGVVNGTPLVVERVKVACLSKKVTITARRGDEIIQFTPEDIADGKGRVRLANGLVSTIFRAQGTTVDQSFVLLNEKFDRHDSYVSASRARGDTRFFCSRSLDSSIRASSGDFHSEINDAQRLDHLAQRLSRERVKTTTLDLIDVAKFAKAHTKRERNRQKELGHEL</sequence>
<feature type="domain" description="TrwC relaxase" evidence="1">
    <location>
        <begin position="12"/>
        <end position="294"/>
    </location>
</feature>
<dbReference type="NCBIfam" id="NF041492">
    <property type="entry name" value="MobF"/>
    <property type="match status" value="1"/>
</dbReference>
<evidence type="ECO:0000259" key="1">
    <source>
        <dbReference type="Pfam" id="PF08751"/>
    </source>
</evidence>
<evidence type="ECO:0000313" key="3">
    <source>
        <dbReference type="Proteomes" id="UP001213907"/>
    </source>
</evidence>
<gene>
    <name evidence="2" type="ORF">AFIC_000452</name>
</gene>
<dbReference type="SUPFAM" id="SSF52540">
    <property type="entry name" value="P-loop containing nucleoside triphosphate hydrolases"/>
    <property type="match status" value="2"/>
</dbReference>
<name>A0ABY8BPS6_AFICR</name>
<dbReference type="Proteomes" id="UP001213907">
    <property type="component" value="Chromosome"/>
</dbReference>
<evidence type="ECO:0000313" key="2">
    <source>
        <dbReference type="EMBL" id="WEF51995.1"/>
    </source>
</evidence>